<organism evidence="1">
    <name type="scientific">marine sediment metagenome</name>
    <dbReference type="NCBI Taxonomy" id="412755"/>
    <lineage>
        <taxon>unclassified sequences</taxon>
        <taxon>metagenomes</taxon>
        <taxon>ecological metagenomes</taxon>
    </lineage>
</organism>
<dbReference type="AlphaFoldDB" id="A0A0F9KKM8"/>
<protein>
    <submittedName>
        <fullName evidence="1">Uncharacterized protein</fullName>
    </submittedName>
</protein>
<gene>
    <name evidence="1" type="ORF">LCGC14_1691910</name>
</gene>
<accession>A0A0F9KKM8</accession>
<proteinExistence type="predicted"/>
<reference evidence="1" key="1">
    <citation type="journal article" date="2015" name="Nature">
        <title>Complex archaea that bridge the gap between prokaryotes and eukaryotes.</title>
        <authorList>
            <person name="Spang A."/>
            <person name="Saw J.H."/>
            <person name="Jorgensen S.L."/>
            <person name="Zaremba-Niedzwiedzka K."/>
            <person name="Martijn J."/>
            <person name="Lind A.E."/>
            <person name="van Eijk R."/>
            <person name="Schleper C."/>
            <person name="Guy L."/>
            <person name="Ettema T.J."/>
        </authorList>
    </citation>
    <scope>NUCLEOTIDE SEQUENCE</scope>
</reference>
<comment type="caution">
    <text evidence="1">The sequence shown here is derived from an EMBL/GenBank/DDBJ whole genome shotgun (WGS) entry which is preliminary data.</text>
</comment>
<dbReference type="EMBL" id="LAZR01014810">
    <property type="protein sequence ID" value="KKM15850.1"/>
    <property type="molecule type" value="Genomic_DNA"/>
</dbReference>
<evidence type="ECO:0000313" key="1">
    <source>
        <dbReference type="EMBL" id="KKM15850.1"/>
    </source>
</evidence>
<sequence>MSWAIGFDNTWNRDIGYGVPAFCDYPKCEEKIDRGLAYACGNEPYGGDEGCGLFFCGKHLYPILCERCSNDDEEPFKATPDHPQWIEWKLTDGSWQKWRDENPVWVADNE</sequence>
<name>A0A0F9KKM8_9ZZZZ</name>